<evidence type="ECO:0000256" key="6">
    <source>
        <dbReference type="RuleBase" id="RU003355"/>
    </source>
</evidence>
<keyword evidence="3 5" id="KW-0378">Hydrolase</keyword>
<dbReference type="SUPFAM" id="SSF49299">
    <property type="entry name" value="PKD domain"/>
    <property type="match status" value="1"/>
</dbReference>
<evidence type="ECO:0000256" key="3">
    <source>
        <dbReference type="ARBA" id="ARBA00022801"/>
    </source>
</evidence>
<dbReference type="InterPro" id="IPR036852">
    <property type="entry name" value="Peptidase_S8/S53_dom_sf"/>
</dbReference>
<feature type="domain" description="PKD" evidence="8">
    <location>
        <begin position="689"/>
        <end position="752"/>
    </location>
</feature>
<proteinExistence type="inferred from homology"/>
<dbReference type="InterPro" id="IPR015500">
    <property type="entry name" value="Peptidase_S8_subtilisin-rel"/>
</dbReference>
<evidence type="ECO:0000259" key="8">
    <source>
        <dbReference type="PROSITE" id="PS50093"/>
    </source>
</evidence>
<dbReference type="InterPro" id="IPR023828">
    <property type="entry name" value="Peptidase_S8_Ser-AS"/>
</dbReference>
<dbReference type="Gene3D" id="3.40.50.200">
    <property type="entry name" value="Peptidase S8/S53 domain"/>
    <property type="match status" value="1"/>
</dbReference>
<dbReference type="Pfam" id="PF18911">
    <property type="entry name" value="PKD_4"/>
    <property type="match status" value="1"/>
</dbReference>
<evidence type="ECO:0000256" key="5">
    <source>
        <dbReference type="PROSITE-ProRule" id="PRU01240"/>
    </source>
</evidence>
<protein>
    <submittedName>
        <fullName evidence="10">S8 family serine peptidase</fullName>
    </submittedName>
</protein>
<dbReference type="InterPro" id="IPR023827">
    <property type="entry name" value="Peptidase_S8_Asp-AS"/>
</dbReference>
<dbReference type="InterPro" id="IPR013783">
    <property type="entry name" value="Ig-like_fold"/>
</dbReference>
<sequence>MSKINFSSLAVAVSGALMLSAAPAMAKSPEYAKDSLLVMYKDNATAAERAQARQLVRGVMTDKNGDGIDDKFKTLFDGKLAKLALRKGVDIEKAVKIISRHPAVKYAEPNYIYKAVGTPDDPRYPEMWGLNNTGQDGGTADADVDAPEAWDITTGDSDVVIAVIDTGVDYNHEDLTNNMWVNPGEIAGNGVDDDGNGVIDDVHGFSAVNDNGDPMDQNGHGTHVAGTIGAEGNNGIGVVGVNWDISIIGCQFLNSGGSGTTADAIECIDYITDLKTNRGVDVRATNNSWGGGGFSQALKDSIEAGGDAGILFVAAAGNGGSDIDQNPSYPAAYDSDAILAVAMTTRDDALDSGSHYGATAVDMGAPGRSILSTTPGNNYAVFSGTSMASPHVAGAAGLVWSLDPSLEMADMKALLMDTGDALSGLADTTVSGNRLNLLAALEEADPAPGFRLAVTPSSREITAGDSTSYSFDVTSVGGWDGTANLSYTVSPALSGVSLSADTAGAGDSFTLDVATMADTQWGNYTMSVTGVDGDFSKSKNVSLSILPQGLQDYPYENTTPVDLPDNDPNGIESTIDVTDDVTIFGVTADVNITHTWIGDLIVSLVSPDGTETVMHNRSGGSADDLVETYELNDFNGEMAGGTWTLKVSDNAGADLGTLNSWGLVITGLGDDPGSSAPEAGFTYEVTDFSVSFTNTSTDADGDITGYEWDFGDGNTSTEMSPTHDYGMAGTFSVSMTVTDSEGNSDTETMEIELAEPSDISAEVHRALKSRRGSALVDLRWDGANGDMVAIYRDGEMVAETDNDGRYRDRFRTSADSVEYQVCESDGSSCSSAVTATF</sequence>
<evidence type="ECO:0000259" key="9">
    <source>
        <dbReference type="PROSITE" id="PS51829"/>
    </source>
</evidence>
<dbReference type="InterPro" id="IPR002884">
    <property type="entry name" value="P_dom"/>
</dbReference>
<keyword evidence="11" id="KW-1185">Reference proteome</keyword>
<accession>A0ABT0N227</accession>
<evidence type="ECO:0000256" key="7">
    <source>
        <dbReference type="SAM" id="SignalP"/>
    </source>
</evidence>
<dbReference type="Pfam" id="PF22148">
    <property type="entry name" value="Fervidolysin_NPro-like"/>
    <property type="match status" value="1"/>
</dbReference>
<keyword evidence="4 5" id="KW-0720">Serine protease</keyword>
<feature type="chain" id="PRO_5046466979" evidence="7">
    <location>
        <begin position="27"/>
        <end position="837"/>
    </location>
</feature>
<dbReference type="Pfam" id="PF01483">
    <property type="entry name" value="P_proprotein"/>
    <property type="match status" value="1"/>
</dbReference>
<organism evidence="10 11">
    <name type="scientific">Shewanella corallii</name>
    <dbReference type="NCBI Taxonomy" id="560080"/>
    <lineage>
        <taxon>Bacteria</taxon>
        <taxon>Pseudomonadati</taxon>
        <taxon>Pseudomonadota</taxon>
        <taxon>Gammaproteobacteria</taxon>
        <taxon>Alteromonadales</taxon>
        <taxon>Shewanellaceae</taxon>
        <taxon>Shewanella</taxon>
    </lineage>
</organism>
<evidence type="ECO:0000256" key="2">
    <source>
        <dbReference type="ARBA" id="ARBA00022670"/>
    </source>
</evidence>
<dbReference type="PROSITE" id="PS51892">
    <property type="entry name" value="SUBTILASE"/>
    <property type="match status" value="1"/>
</dbReference>
<name>A0ABT0N227_9GAMM</name>
<dbReference type="RefSeq" id="WP_249247322.1">
    <property type="nucleotide sequence ID" value="NZ_JAKIKT010000001.1"/>
</dbReference>
<comment type="caution">
    <text evidence="10">The sequence shown here is derived from an EMBL/GenBank/DDBJ whole genome shotgun (WGS) entry which is preliminary data.</text>
</comment>
<evidence type="ECO:0000256" key="1">
    <source>
        <dbReference type="ARBA" id="ARBA00011073"/>
    </source>
</evidence>
<feature type="active site" description="Charge relay system" evidence="5">
    <location>
        <position position="220"/>
    </location>
</feature>
<keyword evidence="7" id="KW-0732">Signal</keyword>
<dbReference type="PROSITE" id="PS00137">
    <property type="entry name" value="SUBTILASE_HIS"/>
    <property type="match status" value="1"/>
</dbReference>
<dbReference type="PROSITE" id="PS00136">
    <property type="entry name" value="SUBTILASE_ASP"/>
    <property type="match status" value="1"/>
</dbReference>
<dbReference type="SUPFAM" id="SSF52743">
    <property type="entry name" value="Subtilisin-like"/>
    <property type="match status" value="1"/>
</dbReference>
<dbReference type="PANTHER" id="PTHR43806">
    <property type="entry name" value="PEPTIDASE S8"/>
    <property type="match status" value="1"/>
</dbReference>
<evidence type="ECO:0000256" key="4">
    <source>
        <dbReference type="ARBA" id="ARBA00022825"/>
    </source>
</evidence>
<evidence type="ECO:0000313" key="10">
    <source>
        <dbReference type="EMBL" id="MCL2912492.1"/>
    </source>
</evidence>
<dbReference type="Proteomes" id="UP001202831">
    <property type="component" value="Unassembled WGS sequence"/>
</dbReference>
<dbReference type="PRINTS" id="PR00723">
    <property type="entry name" value="SUBTILISIN"/>
</dbReference>
<dbReference type="EMBL" id="JAKIKT010000001">
    <property type="protein sequence ID" value="MCL2912492.1"/>
    <property type="molecule type" value="Genomic_DNA"/>
</dbReference>
<keyword evidence="2 5" id="KW-0645">Protease</keyword>
<dbReference type="InterPro" id="IPR050131">
    <property type="entry name" value="Peptidase_S8_subtilisin-like"/>
</dbReference>
<dbReference type="SMART" id="SM00089">
    <property type="entry name" value="PKD"/>
    <property type="match status" value="1"/>
</dbReference>
<reference evidence="10 11" key="1">
    <citation type="submission" date="2022-01" db="EMBL/GenBank/DDBJ databases">
        <title>Whole genome-based taxonomy of the Shewanellaceae.</title>
        <authorList>
            <person name="Martin-Rodriguez A.J."/>
        </authorList>
    </citation>
    <scope>NUCLEOTIDE SEQUENCE [LARGE SCALE GENOMIC DNA]</scope>
    <source>
        <strain evidence="10 11">DSM 21332</strain>
    </source>
</reference>
<dbReference type="InterPro" id="IPR054399">
    <property type="entry name" value="Fervidolysin-like_N_prodom"/>
</dbReference>
<dbReference type="Pfam" id="PF00082">
    <property type="entry name" value="Peptidase_S8"/>
    <property type="match status" value="1"/>
</dbReference>
<dbReference type="InterPro" id="IPR008979">
    <property type="entry name" value="Galactose-bd-like_sf"/>
</dbReference>
<gene>
    <name evidence="10" type="ORF">L2725_01620</name>
</gene>
<dbReference type="Gene3D" id="2.60.40.10">
    <property type="entry name" value="Immunoglobulins"/>
    <property type="match status" value="1"/>
</dbReference>
<comment type="similarity">
    <text evidence="1 5 6">Belongs to the peptidase S8 family.</text>
</comment>
<feature type="active site" description="Charge relay system" evidence="5">
    <location>
        <position position="165"/>
    </location>
</feature>
<dbReference type="PANTHER" id="PTHR43806:SF11">
    <property type="entry name" value="CEREVISIN-RELATED"/>
    <property type="match status" value="1"/>
</dbReference>
<dbReference type="Gene3D" id="2.60.120.260">
    <property type="entry name" value="Galactose-binding domain-like"/>
    <property type="match status" value="1"/>
</dbReference>
<feature type="active site" description="Charge relay system" evidence="5">
    <location>
        <position position="386"/>
    </location>
</feature>
<feature type="signal peptide" evidence="7">
    <location>
        <begin position="1"/>
        <end position="26"/>
    </location>
</feature>
<dbReference type="InterPro" id="IPR022398">
    <property type="entry name" value="Peptidase_S8_His-AS"/>
</dbReference>
<evidence type="ECO:0000313" key="11">
    <source>
        <dbReference type="Proteomes" id="UP001202831"/>
    </source>
</evidence>
<dbReference type="PROSITE" id="PS00138">
    <property type="entry name" value="SUBTILASE_SER"/>
    <property type="match status" value="1"/>
</dbReference>
<dbReference type="InterPro" id="IPR022409">
    <property type="entry name" value="PKD/Chitinase_dom"/>
</dbReference>
<dbReference type="InterPro" id="IPR035986">
    <property type="entry name" value="PKD_dom_sf"/>
</dbReference>
<feature type="domain" description="P/Homo B" evidence="9">
    <location>
        <begin position="545"/>
        <end position="671"/>
    </location>
</feature>
<dbReference type="CDD" id="cd07473">
    <property type="entry name" value="Peptidases_S8_Subtilisin_like"/>
    <property type="match status" value="1"/>
</dbReference>
<dbReference type="InterPro" id="IPR000209">
    <property type="entry name" value="Peptidase_S8/S53_dom"/>
</dbReference>
<dbReference type="InterPro" id="IPR034204">
    <property type="entry name" value="PfSUB1-like_cat_dom"/>
</dbReference>
<dbReference type="SUPFAM" id="SSF49785">
    <property type="entry name" value="Galactose-binding domain-like"/>
    <property type="match status" value="1"/>
</dbReference>
<dbReference type="CDD" id="cd00146">
    <property type="entry name" value="PKD"/>
    <property type="match status" value="1"/>
</dbReference>
<dbReference type="PROSITE" id="PS51829">
    <property type="entry name" value="P_HOMO_B"/>
    <property type="match status" value="1"/>
</dbReference>
<dbReference type="InterPro" id="IPR000601">
    <property type="entry name" value="PKD_dom"/>
</dbReference>
<dbReference type="PROSITE" id="PS50093">
    <property type="entry name" value="PKD"/>
    <property type="match status" value="1"/>
</dbReference>